<feature type="transmembrane region" description="Helical" evidence="5">
    <location>
        <begin position="81"/>
        <end position="105"/>
    </location>
</feature>
<dbReference type="Pfam" id="PF10320">
    <property type="entry name" value="7TM_GPCR_Srsx"/>
    <property type="match status" value="1"/>
</dbReference>
<comment type="subcellular location">
    <subcellularLocation>
        <location evidence="1">Membrane</location>
    </subcellularLocation>
</comment>
<evidence type="ECO:0000256" key="4">
    <source>
        <dbReference type="ARBA" id="ARBA00023136"/>
    </source>
</evidence>
<evidence type="ECO:0000313" key="7">
    <source>
        <dbReference type="Proteomes" id="UP000494206"/>
    </source>
</evidence>
<name>A0A8S1EGY3_9PELO</name>
<dbReference type="OrthoDB" id="5820127at2759"/>
<dbReference type="PANTHER" id="PTHR23360">
    <property type="entry name" value="G-PROTEIN COUPLED RECEPTORS FAMILY 1 PROFILE DOMAIN-CONTAINING PROTEIN-RELATED"/>
    <property type="match status" value="1"/>
</dbReference>
<accession>A0A8S1EGY3</accession>
<keyword evidence="2 5" id="KW-0812">Transmembrane</keyword>
<dbReference type="EMBL" id="CADEPM010000001">
    <property type="protein sequence ID" value="CAB3398760.1"/>
    <property type="molecule type" value="Genomic_DNA"/>
</dbReference>
<organism evidence="6 7">
    <name type="scientific">Caenorhabditis bovis</name>
    <dbReference type="NCBI Taxonomy" id="2654633"/>
    <lineage>
        <taxon>Eukaryota</taxon>
        <taxon>Metazoa</taxon>
        <taxon>Ecdysozoa</taxon>
        <taxon>Nematoda</taxon>
        <taxon>Chromadorea</taxon>
        <taxon>Rhabditida</taxon>
        <taxon>Rhabditina</taxon>
        <taxon>Rhabditomorpha</taxon>
        <taxon>Rhabditoidea</taxon>
        <taxon>Rhabditidae</taxon>
        <taxon>Peloderinae</taxon>
        <taxon>Caenorhabditis</taxon>
    </lineage>
</organism>
<protein>
    <submittedName>
        <fullName evidence="6">Uncharacterized protein</fullName>
    </submittedName>
</protein>
<evidence type="ECO:0000313" key="6">
    <source>
        <dbReference type="EMBL" id="CAB3398760.1"/>
    </source>
</evidence>
<proteinExistence type="predicted"/>
<comment type="caution">
    <text evidence="6">The sequence shown here is derived from an EMBL/GenBank/DDBJ whole genome shotgun (WGS) entry which is preliminary data.</text>
</comment>
<gene>
    <name evidence="6" type="ORF">CBOVIS_LOCUS2000</name>
</gene>
<dbReference type="GO" id="GO:0004930">
    <property type="term" value="F:G protein-coupled receptor activity"/>
    <property type="evidence" value="ECO:0007669"/>
    <property type="project" value="InterPro"/>
</dbReference>
<dbReference type="SUPFAM" id="SSF81321">
    <property type="entry name" value="Family A G protein-coupled receptor-like"/>
    <property type="match status" value="1"/>
</dbReference>
<dbReference type="Proteomes" id="UP000494206">
    <property type="component" value="Unassembled WGS sequence"/>
</dbReference>
<dbReference type="AlphaFoldDB" id="A0A8S1EGY3"/>
<feature type="transmembrane region" description="Helical" evidence="5">
    <location>
        <begin position="117"/>
        <end position="136"/>
    </location>
</feature>
<dbReference type="InterPro" id="IPR000276">
    <property type="entry name" value="GPCR_Rhodpsn"/>
</dbReference>
<dbReference type="PANTHER" id="PTHR23360:SF68">
    <property type="entry name" value="G-PROTEIN COUPLED RECEPTORS FAMILY 1 PROFILE DOMAIN-CONTAINING PROTEIN"/>
    <property type="match status" value="1"/>
</dbReference>
<evidence type="ECO:0000256" key="1">
    <source>
        <dbReference type="ARBA" id="ARBA00004370"/>
    </source>
</evidence>
<evidence type="ECO:0000256" key="2">
    <source>
        <dbReference type="ARBA" id="ARBA00022692"/>
    </source>
</evidence>
<dbReference type="SMART" id="SM01381">
    <property type="entry name" value="7TM_GPCR_Srsx"/>
    <property type="match status" value="1"/>
</dbReference>
<dbReference type="GO" id="GO:0016020">
    <property type="term" value="C:membrane"/>
    <property type="evidence" value="ECO:0007669"/>
    <property type="project" value="UniProtKB-SubCell"/>
</dbReference>
<keyword evidence="3 5" id="KW-1133">Transmembrane helix</keyword>
<dbReference type="Gene3D" id="1.20.1070.10">
    <property type="entry name" value="Rhodopsin 7-helix transmembrane proteins"/>
    <property type="match status" value="1"/>
</dbReference>
<sequence>MLEAIFQVLSLCHFDDQVVDPCILPTSMPSSISNIWNQYNLWSAIATLFVYAYTYISVYCCTFKTKSEKNLRIQKAILNTVIYGAMIFAVSSVLSAGLIAITSAVDNSSLDADTVSTYAVIPGLISYSCNFYVYYWRSNDYRNAFIRQLCCGKVLAAQESIVISVATNSNASRKRFLFSLCFD</sequence>
<evidence type="ECO:0000256" key="3">
    <source>
        <dbReference type="ARBA" id="ARBA00022989"/>
    </source>
</evidence>
<dbReference type="InterPro" id="IPR047130">
    <property type="entry name" value="7TM_GPCR_Srsx_nematod"/>
</dbReference>
<keyword evidence="4 5" id="KW-0472">Membrane</keyword>
<keyword evidence="7" id="KW-1185">Reference proteome</keyword>
<feature type="transmembrane region" description="Helical" evidence="5">
    <location>
        <begin position="39"/>
        <end position="60"/>
    </location>
</feature>
<evidence type="ECO:0000256" key="5">
    <source>
        <dbReference type="SAM" id="Phobius"/>
    </source>
</evidence>
<reference evidence="6 7" key="1">
    <citation type="submission" date="2020-04" db="EMBL/GenBank/DDBJ databases">
        <authorList>
            <person name="Laetsch R D."/>
            <person name="Stevens L."/>
            <person name="Kumar S."/>
            <person name="Blaxter L. M."/>
        </authorList>
    </citation>
    <scope>NUCLEOTIDE SEQUENCE [LARGE SCALE GENOMIC DNA]</scope>
</reference>
<dbReference type="InterPro" id="IPR019424">
    <property type="entry name" value="7TM_GPCR_Srsx"/>
</dbReference>